<dbReference type="InterPro" id="IPR051641">
    <property type="entry name" value="RGK_GTP-binding_reg"/>
</dbReference>
<dbReference type="SUPFAM" id="SSF52540">
    <property type="entry name" value="P-loop containing nucleoside triphosphate hydrolases"/>
    <property type="match status" value="1"/>
</dbReference>
<dbReference type="Gene3D" id="3.40.50.300">
    <property type="entry name" value="P-loop containing nucleotide triphosphate hydrolases"/>
    <property type="match status" value="1"/>
</dbReference>
<dbReference type="PROSITE" id="PS51421">
    <property type="entry name" value="RAS"/>
    <property type="match status" value="1"/>
</dbReference>
<evidence type="ECO:0000313" key="3">
    <source>
        <dbReference type="Proteomes" id="UP000694844"/>
    </source>
</evidence>
<accession>A0A8B8EUD3</accession>
<keyword evidence="2" id="KW-0597">Phosphoprotein</keyword>
<dbReference type="PANTHER" id="PTHR45775:SF6">
    <property type="entry name" value="RAD, GEM_KIR FAMILY MEMBER 2, ISOFORM C"/>
    <property type="match status" value="1"/>
</dbReference>
<dbReference type="InterPro" id="IPR001806">
    <property type="entry name" value="Small_GTPase"/>
</dbReference>
<dbReference type="GO" id="GO:0005246">
    <property type="term" value="F:calcium channel regulator activity"/>
    <property type="evidence" value="ECO:0007669"/>
    <property type="project" value="TreeGrafter"/>
</dbReference>
<dbReference type="GO" id="GO:0003924">
    <property type="term" value="F:GTPase activity"/>
    <property type="evidence" value="ECO:0007669"/>
    <property type="project" value="InterPro"/>
</dbReference>
<dbReference type="PANTHER" id="PTHR45775">
    <property type="entry name" value="RAD, GEM/KIR FAMILY MEMBER 2, ISOFORM C"/>
    <property type="match status" value="1"/>
</dbReference>
<dbReference type="InterPro" id="IPR027417">
    <property type="entry name" value="P-loop_NTPase"/>
</dbReference>
<dbReference type="AlphaFoldDB" id="A0A8B8EUD3"/>
<reference evidence="4" key="1">
    <citation type="submission" date="2025-08" db="UniProtKB">
        <authorList>
            <consortium name="RefSeq"/>
        </authorList>
    </citation>
    <scope>IDENTIFICATION</scope>
    <source>
        <tissue evidence="4">Whole sample</tissue>
    </source>
</reference>
<gene>
    <name evidence="4" type="primary">LOC111136765</name>
</gene>
<dbReference type="SMART" id="SM00173">
    <property type="entry name" value="RAS"/>
    <property type="match status" value="1"/>
</dbReference>
<dbReference type="SMART" id="SM00175">
    <property type="entry name" value="RAB"/>
    <property type="match status" value="1"/>
</dbReference>
<dbReference type="GeneID" id="111136765"/>
<comment type="similarity">
    <text evidence="1">Belongs to the small GTPase superfamily. RGK family.</text>
</comment>
<dbReference type="OrthoDB" id="5239715at2759"/>
<dbReference type="Pfam" id="PF00071">
    <property type="entry name" value="Ras"/>
    <property type="match status" value="1"/>
</dbReference>
<dbReference type="PROSITE" id="PS51419">
    <property type="entry name" value="RAB"/>
    <property type="match status" value="1"/>
</dbReference>
<dbReference type="GO" id="GO:0005525">
    <property type="term" value="F:GTP binding"/>
    <property type="evidence" value="ECO:0007669"/>
    <property type="project" value="InterPro"/>
</dbReference>
<dbReference type="KEGG" id="cvn:111136765"/>
<sequence length="281" mass="31956">MNRSRSVSNFLDCESRGGFAESKSVVALSVPGRSRDQDYRRNSNISCETSSSIYSDSNENLRDFCLGSPAGSESLSPPEILHVAVLGDRGVGKRCLIHQFIDTDLEDIWSDLTDFVEDTEICVSIDGKETSLMFVEHMNLENVEVCNLDALIVMYSVTDPESFKFAGKLVGGIRKRFQRPIVMVANKVDLTKRRGISKKDGEKIARMFDCTYLEISIVLNHNVDDLLVDIVRQARSHPQYTPTSTTTEKHLSRVQQFTKNLIKRWRKIRPKRSRCKNRFDP</sequence>
<protein>
    <submittedName>
        <fullName evidence="4">Ras-related protein Rap-2a-like</fullName>
    </submittedName>
</protein>
<evidence type="ECO:0000313" key="4">
    <source>
        <dbReference type="RefSeq" id="XP_022343571.1"/>
    </source>
</evidence>
<keyword evidence="3" id="KW-1185">Reference proteome</keyword>
<evidence type="ECO:0000256" key="1">
    <source>
        <dbReference type="ARBA" id="ARBA00008846"/>
    </source>
</evidence>
<name>A0A8B8EUD3_CRAVI</name>
<dbReference type="PRINTS" id="PR00449">
    <property type="entry name" value="RASTRNSFRMNG"/>
</dbReference>
<dbReference type="Proteomes" id="UP000694844">
    <property type="component" value="Chromosome 5"/>
</dbReference>
<proteinExistence type="inferred from homology"/>
<dbReference type="RefSeq" id="XP_022343571.1">
    <property type="nucleotide sequence ID" value="XM_022487863.1"/>
</dbReference>
<dbReference type="GO" id="GO:0005886">
    <property type="term" value="C:plasma membrane"/>
    <property type="evidence" value="ECO:0007669"/>
    <property type="project" value="TreeGrafter"/>
</dbReference>
<evidence type="ECO:0000256" key="2">
    <source>
        <dbReference type="ARBA" id="ARBA00022553"/>
    </source>
</evidence>
<organism evidence="3 4">
    <name type="scientific">Crassostrea virginica</name>
    <name type="common">Eastern oyster</name>
    <dbReference type="NCBI Taxonomy" id="6565"/>
    <lineage>
        <taxon>Eukaryota</taxon>
        <taxon>Metazoa</taxon>
        <taxon>Spiralia</taxon>
        <taxon>Lophotrochozoa</taxon>
        <taxon>Mollusca</taxon>
        <taxon>Bivalvia</taxon>
        <taxon>Autobranchia</taxon>
        <taxon>Pteriomorphia</taxon>
        <taxon>Ostreida</taxon>
        <taxon>Ostreoidea</taxon>
        <taxon>Ostreidae</taxon>
        <taxon>Crassostrea</taxon>
    </lineage>
</organism>